<reference evidence="2 3" key="1">
    <citation type="submission" date="2010-12" db="EMBL/GenBank/DDBJ databases">
        <title>The Genome Sequence of Coprobacillus sp. strain 29_1.</title>
        <authorList>
            <consortium name="The Broad Institute Genome Sequencing Platform"/>
            <person name="Earl A."/>
            <person name="Ward D."/>
            <person name="Feldgarden M."/>
            <person name="Gevers D."/>
            <person name="Daigneault M."/>
            <person name="Sibley C.D."/>
            <person name="White A."/>
            <person name="Strauss J."/>
            <person name="Allen-Vercoe E."/>
            <person name="Young S.K."/>
            <person name="Zeng Q."/>
            <person name="Gargeya S."/>
            <person name="Fitzgerald M."/>
            <person name="Haas B."/>
            <person name="Abouelleil A."/>
            <person name="Alvarado L."/>
            <person name="Arachchi H.M."/>
            <person name="Berlin A."/>
            <person name="Brown A."/>
            <person name="Chapman S.B."/>
            <person name="Chen Z."/>
            <person name="Dunbar C."/>
            <person name="Freedman E."/>
            <person name="Gearin G."/>
            <person name="Gellesch M."/>
            <person name="Goldberg J."/>
            <person name="Griggs A."/>
            <person name="Gujja S."/>
            <person name="Heilman E."/>
            <person name="Heiman D."/>
            <person name="Howarth C."/>
            <person name="Larson L."/>
            <person name="Lui A."/>
            <person name="MacDonald P.J.P."/>
            <person name="Mehta T."/>
            <person name="Montmayeur A."/>
            <person name="Murphy C."/>
            <person name="Neiman D."/>
            <person name="Pearson M."/>
            <person name="Priest M."/>
            <person name="Roberts A."/>
            <person name="Saif S."/>
            <person name="Shea T."/>
            <person name="Shenoy N."/>
            <person name="Sisk P."/>
            <person name="Stolte C."/>
            <person name="Sykes S."/>
            <person name="White J."/>
            <person name="Yandava C."/>
            <person name="Nusbaum C."/>
            <person name="Birren B."/>
        </authorList>
    </citation>
    <scope>NUCLEOTIDE SEQUENCE [LARGE SCALE GENOMIC DNA]</scope>
    <source>
        <strain evidence="2 3">29_1</strain>
    </source>
</reference>
<organism evidence="2 3">
    <name type="scientific">Coprobacillus cateniformis</name>
    <dbReference type="NCBI Taxonomy" id="100884"/>
    <lineage>
        <taxon>Bacteria</taxon>
        <taxon>Bacillati</taxon>
        <taxon>Bacillota</taxon>
        <taxon>Erysipelotrichia</taxon>
        <taxon>Erysipelotrichales</taxon>
        <taxon>Coprobacillaceae</taxon>
        <taxon>Coprobacillus</taxon>
    </lineage>
</organism>
<evidence type="ECO:0000313" key="2">
    <source>
        <dbReference type="EMBL" id="EFW05722.1"/>
    </source>
</evidence>
<dbReference type="InterPro" id="IPR000600">
    <property type="entry name" value="ROK"/>
</dbReference>
<accession>E7G8A5</accession>
<dbReference type="Gene3D" id="3.30.420.40">
    <property type="match status" value="2"/>
</dbReference>
<dbReference type="Pfam" id="PF00480">
    <property type="entry name" value="ROK"/>
    <property type="match status" value="1"/>
</dbReference>
<proteinExistence type="inferred from homology"/>
<dbReference type="PANTHER" id="PTHR18964:SF170">
    <property type="entry name" value="SUGAR KINASE"/>
    <property type="match status" value="1"/>
</dbReference>
<dbReference type="RefSeq" id="WP_008788109.1">
    <property type="nucleotide sequence ID" value="NZ_AKCB01000002.1"/>
</dbReference>
<gene>
    <name evidence="2" type="ORF">HMPREF9488_00993</name>
</gene>
<dbReference type="eggNOG" id="COG1940">
    <property type="taxonomic scope" value="Bacteria"/>
</dbReference>
<dbReference type="InterPro" id="IPR043129">
    <property type="entry name" value="ATPase_NBD"/>
</dbReference>
<dbReference type="GeneID" id="78230643"/>
<dbReference type="HOGENOM" id="CLU_036604_0_2_9"/>
<dbReference type="AlphaFoldDB" id="E7G8A5"/>
<evidence type="ECO:0008006" key="4">
    <source>
        <dbReference type="Google" id="ProtNLM"/>
    </source>
</evidence>
<dbReference type="OrthoDB" id="9795247at2"/>
<dbReference type="Proteomes" id="UP000003157">
    <property type="component" value="Unassembled WGS sequence"/>
</dbReference>
<dbReference type="SUPFAM" id="SSF53067">
    <property type="entry name" value="Actin-like ATPase domain"/>
    <property type="match status" value="1"/>
</dbReference>
<protein>
    <recommendedName>
        <fullName evidence="4">ROK family protein</fullName>
    </recommendedName>
</protein>
<keyword evidence="3" id="KW-1185">Reference proteome</keyword>
<dbReference type="PANTHER" id="PTHR18964">
    <property type="entry name" value="ROK (REPRESSOR, ORF, KINASE) FAMILY"/>
    <property type="match status" value="1"/>
</dbReference>
<name>E7G8A5_9FIRM</name>
<dbReference type="CDD" id="cd24152">
    <property type="entry name" value="ASKHA_NBD_ROK-like"/>
    <property type="match status" value="1"/>
</dbReference>
<evidence type="ECO:0000256" key="1">
    <source>
        <dbReference type="ARBA" id="ARBA00006479"/>
    </source>
</evidence>
<evidence type="ECO:0000313" key="3">
    <source>
        <dbReference type="Proteomes" id="UP000003157"/>
    </source>
</evidence>
<comment type="similarity">
    <text evidence="1">Belongs to the ROK (NagC/XylR) family.</text>
</comment>
<sequence>MKYLSIDAGGTFIKYAWLDEKANILSQGKKPTPRTTKEDFLAVIKEIWGHESDEKGGICLSLPGTINTKTGFVHQGGSLTYHHQLNIKKYYEDELHTQVEVENDARCAALAEMTSGHMQGIQNGIVLTFGTGVGGCFIINGDIYKGTHLLSGEVSMLICKDLKTYGHDAVFGNIAGIPGFVKRVCDMKGIEPSDGKTVFEWIEQGDQKAVEMFEKYCYDVVIQLMNLQLIIDPQRVCLGGGVSENPIFVSGIQRALQNFYDSLPYPIPPLEIISCAHHNDANLIGAYYHFQKQHSKARS</sequence>
<comment type="caution">
    <text evidence="2">The sequence shown here is derived from an EMBL/GenBank/DDBJ whole genome shotgun (WGS) entry which is preliminary data.</text>
</comment>
<dbReference type="EMBL" id="ADKX01000016">
    <property type="protein sequence ID" value="EFW05722.1"/>
    <property type="molecule type" value="Genomic_DNA"/>
</dbReference>
<dbReference type="STRING" id="100884.GCA_000269565_02840"/>